<keyword evidence="1" id="KW-0732">Signal</keyword>
<gene>
    <name evidence="2" type="ORF">N4264_19985</name>
</gene>
<dbReference type="Proteomes" id="UP001064632">
    <property type="component" value="Chromosome"/>
</dbReference>
<protein>
    <submittedName>
        <fullName evidence="2">Uncharacterized protein</fullName>
    </submittedName>
</protein>
<evidence type="ECO:0000313" key="2">
    <source>
        <dbReference type="EMBL" id="UXI67010.1"/>
    </source>
</evidence>
<dbReference type="RefSeq" id="WP_261693986.1">
    <property type="nucleotide sequence ID" value="NZ_CP104694.1"/>
</dbReference>
<evidence type="ECO:0000313" key="3">
    <source>
        <dbReference type="Proteomes" id="UP001064632"/>
    </source>
</evidence>
<feature type="chain" id="PRO_5045897212" evidence="1">
    <location>
        <begin position="21"/>
        <end position="297"/>
    </location>
</feature>
<accession>A0ABY6BD12</accession>
<evidence type="ECO:0000256" key="1">
    <source>
        <dbReference type="SAM" id="SignalP"/>
    </source>
</evidence>
<reference evidence="2" key="1">
    <citation type="submission" date="2022-09" db="EMBL/GenBank/DDBJ databases">
        <title>Tahibacter sp. nov., isolated from a fresh water.</title>
        <authorList>
            <person name="Baek J.H."/>
            <person name="Lee J.K."/>
            <person name="Kim J.M."/>
            <person name="Jeon C.O."/>
        </authorList>
    </citation>
    <scope>NUCLEOTIDE SEQUENCE</scope>
    <source>
        <strain evidence="2">W38</strain>
    </source>
</reference>
<proteinExistence type="predicted"/>
<keyword evidence="3" id="KW-1185">Reference proteome</keyword>
<organism evidence="2 3">
    <name type="scientific">Tahibacter amnicola</name>
    <dbReference type="NCBI Taxonomy" id="2976241"/>
    <lineage>
        <taxon>Bacteria</taxon>
        <taxon>Pseudomonadati</taxon>
        <taxon>Pseudomonadota</taxon>
        <taxon>Gammaproteobacteria</taxon>
        <taxon>Lysobacterales</taxon>
        <taxon>Rhodanobacteraceae</taxon>
        <taxon>Tahibacter</taxon>
    </lineage>
</organism>
<dbReference type="EMBL" id="CP104694">
    <property type="protein sequence ID" value="UXI67010.1"/>
    <property type="molecule type" value="Genomic_DNA"/>
</dbReference>
<feature type="signal peptide" evidence="1">
    <location>
        <begin position="1"/>
        <end position="20"/>
    </location>
</feature>
<sequence>MKIASCAAACAALLSLPASAVAGVALPLVIADEDHVVATDWSYTDGVATFSTQGPAICAKVDDVAQAGAQKLDVQWPGVGPRGGSFRFGPLDGQGRQIPVAGLRSLEFVPEFRVIGDDGLVCYGLRSDSTRRHTAYLLVAPFEETPDATVTATVVALPDAANGFTYTYFVDLDIPPMSPMATLPYVISAGYDGSVFDSARYCKVAPAATSCGSAPTVNGNLYERMSVAPFHQVHVRYIVTLTAGQVIDASIAPSSMLAMAGLFTYMGAEVRLDNNIAVGRAAVGNGALAAQSTAHRQ</sequence>
<name>A0ABY6BD12_9GAMM</name>